<sequence>MQRISLINRSILLAGGCKISYDSGTYPANSSRDTKPEDPFPEHDDPLCVRLVEMIGMRHVLVKFAAPIDREVCERKWVAFCRLVPLVCPQAL</sequence>
<dbReference type="RefSeq" id="WP_027261170.1">
    <property type="nucleotide sequence ID" value="NZ_FPAW01000031.1"/>
</dbReference>
<keyword evidence="2" id="KW-1185">Reference proteome</keyword>
<name>A0A1I7DP58_9RHOB</name>
<accession>A0A1I7DP58</accession>
<proteinExistence type="predicted"/>
<dbReference type="AlphaFoldDB" id="A0A1I7DP58"/>
<gene>
    <name evidence="1" type="ORF">SAMN05216236_13152</name>
</gene>
<reference evidence="1 2" key="1">
    <citation type="submission" date="2016-10" db="EMBL/GenBank/DDBJ databases">
        <authorList>
            <person name="de Groot N.N."/>
        </authorList>
    </citation>
    <scope>NUCLEOTIDE SEQUENCE [LARGE SCALE GENOMIC DNA]</scope>
    <source>
        <strain evidence="1 2">CGMCC 1.10959</strain>
    </source>
</reference>
<protein>
    <submittedName>
        <fullName evidence="1">Uncharacterized protein</fullName>
    </submittedName>
</protein>
<dbReference type="OrthoDB" id="7169055at2"/>
<organism evidence="1 2">
    <name type="scientific">Sedimentitalea nanhaiensis</name>
    <dbReference type="NCBI Taxonomy" id="999627"/>
    <lineage>
        <taxon>Bacteria</taxon>
        <taxon>Pseudomonadati</taxon>
        <taxon>Pseudomonadota</taxon>
        <taxon>Alphaproteobacteria</taxon>
        <taxon>Rhodobacterales</taxon>
        <taxon>Paracoccaceae</taxon>
        <taxon>Sedimentitalea</taxon>
    </lineage>
</organism>
<evidence type="ECO:0000313" key="1">
    <source>
        <dbReference type="EMBL" id="SFU13414.1"/>
    </source>
</evidence>
<dbReference type="STRING" id="999627.SAMN05216236_13152"/>
<evidence type="ECO:0000313" key="2">
    <source>
        <dbReference type="Proteomes" id="UP000182466"/>
    </source>
</evidence>
<dbReference type="EMBL" id="FPAW01000031">
    <property type="protein sequence ID" value="SFU13414.1"/>
    <property type="molecule type" value="Genomic_DNA"/>
</dbReference>
<dbReference type="Proteomes" id="UP000182466">
    <property type="component" value="Unassembled WGS sequence"/>
</dbReference>